<organism evidence="1 2">
    <name type="scientific">Pochonia chlamydosporia 170</name>
    <dbReference type="NCBI Taxonomy" id="1380566"/>
    <lineage>
        <taxon>Eukaryota</taxon>
        <taxon>Fungi</taxon>
        <taxon>Dikarya</taxon>
        <taxon>Ascomycota</taxon>
        <taxon>Pezizomycotina</taxon>
        <taxon>Sordariomycetes</taxon>
        <taxon>Hypocreomycetidae</taxon>
        <taxon>Hypocreales</taxon>
        <taxon>Clavicipitaceae</taxon>
        <taxon>Pochonia</taxon>
    </lineage>
</organism>
<comment type="caution">
    <text evidence="1">The sequence shown here is derived from an EMBL/GenBank/DDBJ whole genome shotgun (WGS) entry which is preliminary data.</text>
</comment>
<dbReference type="AlphaFoldDB" id="A0A219AQU0"/>
<dbReference type="EMBL" id="LSBJ02000003">
    <property type="protein sequence ID" value="OWT43137.1"/>
    <property type="molecule type" value="Genomic_DNA"/>
</dbReference>
<dbReference type="KEGG" id="pchm:VFPPC_17687"/>
<evidence type="ECO:0000313" key="1">
    <source>
        <dbReference type="EMBL" id="OWT43137.1"/>
    </source>
</evidence>
<keyword evidence="2" id="KW-1185">Reference proteome</keyword>
<reference evidence="1 2" key="1">
    <citation type="journal article" date="2016" name="PLoS Pathog.">
        <title>Biosynthesis of antibiotic leucinostatins in bio-control fungus Purpureocillium lilacinum and their inhibition on phytophthora revealed by genome mining.</title>
        <authorList>
            <person name="Wang G."/>
            <person name="Liu Z."/>
            <person name="Lin R."/>
            <person name="Li E."/>
            <person name="Mao Z."/>
            <person name="Ling J."/>
            <person name="Yang Y."/>
            <person name="Yin W.B."/>
            <person name="Xie B."/>
        </authorList>
    </citation>
    <scope>NUCLEOTIDE SEQUENCE [LARGE SCALE GENOMIC DNA]</scope>
    <source>
        <strain evidence="1">170</strain>
    </source>
</reference>
<accession>A0A219AQU0</accession>
<evidence type="ECO:0000313" key="2">
    <source>
        <dbReference type="Proteomes" id="UP000078397"/>
    </source>
</evidence>
<proteinExistence type="predicted"/>
<dbReference type="RefSeq" id="XP_022285586.1">
    <property type="nucleotide sequence ID" value="XM_022429376.1"/>
</dbReference>
<dbReference type="GeneID" id="33936617"/>
<sequence>MHRVTQIAGVCSAGNAAGLRLSIELLLPSIASLPSLAPAQPSPVLLQALGPLDTAQLAFHETMPFYSNPFFISVMTNLTKALHLKVSLPFCTISSPYPLPCLAGVVRPVGLGMESTLSTTRLLLEGHGSRCTVKMPGPDVWV</sequence>
<dbReference type="Proteomes" id="UP000078397">
    <property type="component" value="Unassembled WGS sequence"/>
</dbReference>
<gene>
    <name evidence="1" type="ORF">VFPPC_17687</name>
</gene>
<protein>
    <submittedName>
        <fullName evidence="1">Uncharacterized protein</fullName>
    </submittedName>
</protein>
<name>A0A219AQU0_METCM</name>